<name>A0A0X3V473_9ACTN</name>
<keyword evidence="6" id="KW-1185">Reference proteome</keyword>
<keyword evidence="3" id="KW-0378">Hydrolase</keyword>
<dbReference type="EC" id="3.4.21.89" evidence="3"/>
<dbReference type="Proteomes" id="UP000053923">
    <property type="component" value="Unassembled WGS sequence"/>
</dbReference>
<dbReference type="EMBL" id="LLZG01000097">
    <property type="protein sequence ID" value="KUL39571.1"/>
    <property type="molecule type" value="Genomic_DNA"/>
</dbReference>
<protein>
    <recommendedName>
        <fullName evidence="3">Signal peptidase I</fullName>
        <ecNumber evidence="3">3.4.21.89</ecNumber>
    </recommendedName>
</protein>
<comment type="catalytic activity">
    <reaction evidence="3">
        <text>Cleavage of hydrophobic, N-terminal signal or leader sequences from secreted and periplasmic proteins.</text>
        <dbReference type="EC" id="3.4.21.89"/>
    </reaction>
</comment>
<proteinExistence type="inferred from homology"/>
<keyword evidence="3" id="KW-0472">Membrane</keyword>
<keyword evidence="3" id="KW-0812">Transmembrane</keyword>
<accession>A0A0X3V473</accession>
<dbReference type="InterPro" id="IPR036286">
    <property type="entry name" value="LexA/Signal_pep-like_sf"/>
</dbReference>
<dbReference type="GO" id="GO:0009003">
    <property type="term" value="F:signal peptidase activity"/>
    <property type="evidence" value="ECO:0007669"/>
    <property type="project" value="UniProtKB-EC"/>
</dbReference>
<dbReference type="InterPro" id="IPR000223">
    <property type="entry name" value="Pept_S26A_signal_pept_1"/>
</dbReference>
<dbReference type="PANTHER" id="PTHR43390:SF1">
    <property type="entry name" value="CHLOROPLAST PROCESSING PEPTIDASE"/>
    <property type="match status" value="1"/>
</dbReference>
<organism evidence="5 6">
    <name type="scientific">Streptomyces regalis</name>
    <dbReference type="NCBI Taxonomy" id="68262"/>
    <lineage>
        <taxon>Bacteria</taxon>
        <taxon>Bacillati</taxon>
        <taxon>Actinomycetota</taxon>
        <taxon>Actinomycetes</taxon>
        <taxon>Kitasatosporales</taxon>
        <taxon>Streptomycetaceae</taxon>
        <taxon>Streptomyces</taxon>
    </lineage>
</organism>
<dbReference type="CDD" id="cd06530">
    <property type="entry name" value="S26_SPase_I"/>
    <property type="match status" value="1"/>
</dbReference>
<dbReference type="InterPro" id="IPR019533">
    <property type="entry name" value="Peptidase_S26"/>
</dbReference>
<dbReference type="Pfam" id="PF10502">
    <property type="entry name" value="Peptidase_S26"/>
    <property type="match status" value="1"/>
</dbReference>
<evidence type="ECO:0000256" key="2">
    <source>
        <dbReference type="ARBA" id="ARBA00009370"/>
    </source>
</evidence>
<sequence>MAPTYAVGDRIVAERVGTDEVRRGDVVLYTAPERYGNRAVMQRVIGVGGDRIVCCEGTGTARERLTVNGEPLSEPYVKDGIADGMHRPYDVTVPDGRLFVLGDHRLMARDSRFFAEDHGGAVPVGGVMGRVTDSYVGPMLLAAATLLGLLLAIVGLVLGITARNLRRRPAAQLALWPPHL</sequence>
<dbReference type="GO" id="GO:0005886">
    <property type="term" value="C:plasma membrane"/>
    <property type="evidence" value="ECO:0007669"/>
    <property type="project" value="UniProtKB-SubCell"/>
</dbReference>
<comment type="caution">
    <text evidence="5">The sequence shown here is derived from an EMBL/GenBank/DDBJ whole genome shotgun (WGS) entry which is preliminary data.</text>
</comment>
<dbReference type="PANTHER" id="PTHR43390">
    <property type="entry name" value="SIGNAL PEPTIDASE I"/>
    <property type="match status" value="1"/>
</dbReference>
<dbReference type="GO" id="GO:0004252">
    <property type="term" value="F:serine-type endopeptidase activity"/>
    <property type="evidence" value="ECO:0007669"/>
    <property type="project" value="InterPro"/>
</dbReference>
<evidence type="ECO:0000313" key="6">
    <source>
        <dbReference type="Proteomes" id="UP000053923"/>
    </source>
</evidence>
<dbReference type="Gene3D" id="2.10.109.10">
    <property type="entry name" value="Umud Fragment, subunit A"/>
    <property type="match status" value="1"/>
</dbReference>
<keyword evidence="3" id="KW-0645">Protease</keyword>
<feature type="domain" description="Peptidase S26" evidence="4">
    <location>
        <begin position="1"/>
        <end position="132"/>
    </location>
</feature>
<dbReference type="AlphaFoldDB" id="A0A0X3V473"/>
<dbReference type="NCBIfam" id="TIGR02227">
    <property type="entry name" value="sigpep_I_bact"/>
    <property type="match status" value="1"/>
</dbReference>
<evidence type="ECO:0000313" key="5">
    <source>
        <dbReference type="EMBL" id="KUL39571.1"/>
    </source>
</evidence>
<comment type="similarity">
    <text evidence="2 3">Belongs to the peptidase S26 family.</text>
</comment>
<dbReference type="GO" id="GO:0006465">
    <property type="term" value="P:signal peptide processing"/>
    <property type="evidence" value="ECO:0007669"/>
    <property type="project" value="InterPro"/>
</dbReference>
<feature type="transmembrane region" description="Helical" evidence="3">
    <location>
        <begin position="135"/>
        <end position="158"/>
    </location>
</feature>
<reference evidence="6" key="1">
    <citation type="submission" date="2015-10" db="EMBL/GenBank/DDBJ databases">
        <authorList>
            <person name="Ju K.-S."/>
            <person name="Doroghazi J.R."/>
            <person name="Metcalf W.W."/>
        </authorList>
    </citation>
    <scope>NUCLEOTIDE SEQUENCE [LARGE SCALE GENOMIC DNA]</scope>
    <source>
        <strain evidence="6">NRRL 3151</strain>
    </source>
</reference>
<keyword evidence="3" id="KW-1133">Transmembrane helix</keyword>
<evidence type="ECO:0000259" key="4">
    <source>
        <dbReference type="Pfam" id="PF10502"/>
    </source>
</evidence>
<evidence type="ECO:0000256" key="3">
    <source>
        <dbReference type="RuleBase" id="RU362042"/>
    </source>
</evidence>
<dbReference type="PRINTS" id="PR00727">
    <property type="entry name" value="LEADERPTASE"/>
</dbReference>
<evidence type="ECO:0000256" key="1">
    <source>
        <dbReference type="ARBA" id="ARBA00004401"/>
    </source>
</evidence>
<dbReference type="SUPFAM" id="SSF51306">
    <property type="entry name" value="LexA/Signal peptidase"/>
    <property type="match status" value="1"/>
</dbReference>
<comment type="subcellular location">
    <subcellularLocation>
        <location evidence="1">Cell membrane</location>
        <topology evidence="1">Single-pass type II membrane protein</topology>
    </subcellularLocation>
    <subcellularLocation>
        <location evidence="3">Membrane</location>
        <topology evidence="3">Single-pass type II membrane protein</topology>
    </subcellularLocation>
</comment>
<gene>
    <name evidence="5" type="ORF">ADL12_15190</name>
</gene>